<feature type="compositionally biased region" description="Low complexity" evidence="10">
    <location>
        <begin position="52"/>
        <end position="68"/>
    </location>
</feature>
<evidence type="ECO:0000259" key="11">
    <source>
        <dbReference type="SMART" id="SM00967"/>
    </source>
</evidence>
<evidence type="ECO:0000256" key="2">
    <source>
        <dbReference type="ARBA" id="ARBA00007228"/>
    </source>
</evidence>
<evidence type="ECO:0000313" key="13">
    <source>
        <dbReference type="EMBL" id="RMY40162.1"/>
    </source>
</evidence>
<keyword evidence="5" id="KW-0808">Transferase</keyword>
<dbReference type="Proteomes" id="UP000276864">
    <property type="component" value="Unassembled WGS sequence"/>
</dbReference>
<comment type="subcellular location">
    <subcellularLocation>
        <location evidence="1">Mitochondrion</location>
    </subcellularLocation>
</comment>
<keyword evidence="8" id="KW-0496">Mitochondrion</keyword>
<accession>A0A3M7A4X1</accession>
<dbReference type="InterPro" id="IPR013123">
    <property type="entry name" value="SpoU_subst-bd"/>
</dbReference>
<feature type="region of interest" description="Disordered" evidence="10">
    <location>
        <begin position="318"/>
        <end position="357"/>
    </location>
</feature>
<evidence type="ECO:0000313" key="12">
    <source>
        <dbReference type="EMBL" id="RMY22472.1"/>
    </source>
</evidence>
<evidence type="ECO:0000256" key="1">
    <source>
        <dbReference type="ARBA" id="ARBA00004173"/>
    </source>
</evidence>
<dbReference type="AlphaFoldDB" id="A0A3M7A4X1"/>
<dbReference type="Pfam" id="PF00588">
    <property type="entry name" value="SpoU_methylase"/>
    <property type="match status" value="1"/>
</dbReference>
<evidence type="ECO:0000313" key="15">
    <source>
        <dbReference type="Proteomes" id="UP000276864"/>
    </source>
</evidence>
<dbReference type="EMBL" id="QWIM01000083">
    <property type="protein sequence ID" value="RMY40162.1"/>
    <property type="molecule type" value="Genomic_DNA"/>
</dbReference>
<proteinExistence type="inferred from homology"/>
<dbReference type="CDD" id="cd18105">
    <property type="entry name" value="SpoU-like_MRM1"/>
    <property type="match status" value="1"/>
</dbReference>
<dbReference type="OrthoDB" id="270651at2759"/>
<evidence type="ECO:0000256" key="8">
    <source>
        <dbReference type="ARBA" id="ARBA00023128"/>
    </source>
</evidence>
<evidence type="ECO:0000256" key="4">
    <source>
        <dbReference type="ARBA" id="ARBA00022603"/>
    </source>
</evidence>
<dbReference type="PANTHER" id="PTHR46103:SF1">
    <property type="entry name" value="RRNA METHYLTRANSFERASE 1, MITOCHONDRIAL"/>
    <property type="match status" value="1"/>
</dbReference>
<dbReference type="InterPro" id="IPR029026">
    <property type="entry name" value="tRNA_m1G_MTases_N"/>
</dbReference>
<dbReference type="Pfam" id="PF08032">
    <property type="entry name" value="SpoU_sub_bind"/>
    <property type="match status" value="1"/>
</dbReference>
<evidence type="ECO:0000256" key="10">
    <source>
        <dbReference type="SAM" id="MobiDB-lite"/>
    </source>
</evidence>
<feature type="domain" description="RNA 2-O ribose methyltransferase substrate binding" evidence="11">
    <location>
        <begin position="372"/>
        <end position="455"/>
    </location>
</feature>
<dbReference type="GO" id="GO:0005739">
    <property type="term" value="C:mitochondrion"/>
    <property type="evidence" value="ECO:0007669"/>
    <property type="project" value="UniProtKB-SubCell"/>
</dbReference>
<comment type="caution">
    <text evidence="12">The sequence shown here is derived from an EMBL/GenBank/DDBJ whole genome shotgun (WGS) entry which is preliminary data.</text>
</comment>
<reference evidence="14 15" key="1">
    <citation type="journal article" date="2018" name="BMC Genomics">
        <title>Genomic evidence for intraspecific hybridization in a clonal and extremely halotolerant yeast.</title>
        <authorList>
            <person name="Gostincar C."/>
            <person name="Stajich J.E."/>
            <person name="Zupancic J."/>
            <person name="Zalar P."/>
            <person name="Gunde-Cimerman N."/>
        </authorList>
    </citation>
    <scope>NUCLEOTIDE SEQUENCE [LARGE SCALE GENOMIC DNA]</scope>
    <source>
        <strain evidence="13 15">EXF-6651</strain>
        <strain evidence="12 14">EXF-6669</strain>
    </source>
</reference>
<dbReference type="Gene3D" id="3.30.1330.30">
    <property type="match status" value="1"/>
</dbReference>
<keyword evidence="6" id="KW-0949">S-adenosyl-L-methionine</keyword>
<organism evidence="12 14">
    <name type="scientific">Hortaea werneckii</name>
    <name type="common">Black yeast</name>
    <name type="synonym">Cladosporium werneckii</name>
    <dbReference type="NCBI Taxonomy" id="91943"/>
    <lineage>
        <taxon>Eukaryota</taxon>
        <taxon>Fungi</taxon>
        <taxon>Dikarya</taxon>
        <taxon>Ascomycota</taxon>
        <taxon>Pezizomycotina</taxon>
        <taxon>Dothideomycetes</taxon>
        <taxon>Dothideomycetidae</taxon>
        <taxon>Mycosphaerellales</taxon>
        <taxon>Teratosphaeriaceae</taxon>
        <taxon>Hortaea</taxon>
    </lineage>
</organism>
<dbReference type="SUPFAM" id="SSF55315">
    <property type="entry name" value="L30e-like"/>
    <property type="match status" value="1"/>
</dbReference>
<gene>
    <name evidence="13" type="ORF">D0866_01448</name>
    <name evidence="12" type="ORF">D0867_02694</name>
</gene>
<dbReference type="GO" id="GO:0003723">
    <property type="term" value="F:RNA binding"/>
    <property type="evidence" value="ECO:0007669"/>
    <property type="project" value="InterPro"/>
</dbReference>
<dbReference type="SUPFAM" id="SSF75217">
    <property type="entry name" value="alpha/beta knot"/>
    <property type="match status" value="1"/>
</dbReference>
<evidence type="ECO:0000256" key="7">
    <source>
        <dbReference type="ARBA" id="ARBA00022946"/>
    </source>
</evidence>
<dbReference type="Proteomes" id="UP000271337">
    <property type="component" value="Unassembled WGS sequence"/>
</dbReference>
<evidence type="ECO:0000256" key="5">
    <source>
        <dbReference type="ARBA" id="ARBA00022679"/>
    </source>
</evidence>
<dbReference type="InterPro" id="IPR001537">
    <property type="entry name" value="SpoU_MeTrfase"/>
</dbReference>
<dbReference type="InterPro" id="IPR029064">
    <property type="entry name" value="Ribosomal_eL30-like_sf"/>
</dbReference>
<dbReference type="Gene3D" id="3.40.1280.10">
    <property type="match status" value="1"/>
</dbReference>
<protein>
    <recommendedName>
        <fullName evidence="9">rRNA methyltransferase 1, mitochondrial</fullName>
    </recommendedName>
</protein>
<feature type="compositionally biased region" description="Basic and acidic residues" evidence="10">
    <location>
        <begin position="326"/>
        <end position="349"/>
    </location>
</feature>
<dbReference type="GO" id="GO:0016435">
    <property type="term" value="F:rRNA (guanine) methyltransferase activity"/>
    <property type="evidence" value="ECO:0007669"/>
    <property type="project" value="TreeGrafter"/>
</dbReference>
<keyword evidence="4" id="KW-0489">Methyltransferase</keyword>
<name>A0A3M7A4X1_HORWE</name>
<evidence type="ECO:0000256" key="6">
    <source>
        <dbReference type="ARBA" id="ARBA00022691"/>
    </source>
</evidence>
<evidence type="ECO:0000313" key="14">
    <source>
        <dbReference type="Proteomes" id="UP000271337"/>
    </source>
</evidence>
<evidence type="ECO:0000256" key="3">
    <source>
        <dbReference type="ARBA" id="ARBA00022552"/>
    </source>
</evidence>
<keyword evidence="7" id="KW-0809">Transit peptide</keyword>
<feature type="compositionally biased region" description="Basic and acidic residues" evidence="10">
    <location>
        <begin position="99"/>
        <end position="125"/>
    </location>
</feature>
<dbReference type="SMART" id="SM00967">
    <property type="entry name" value="SpoU_sub_bind"/>
    <property type="match status" value="1"/>
</dbReference>
<evidence type="ECO:0000256" key="9">
    <source>
        <dbReference type="ARBA" id="ARBA00034881"/>
    </source>
</evidence>
<dbReference type="VEuPathDB" id="FungiDB:BTJ68_12462"/>
<feature type="region of interest" description="Disordered" evidence="10">
    <location>
        <begin position="99"/>
        <end position="126"/>
    </location>
</feature>
<sequence>MLFHSSHRTMRSLHRKDFYLRCYDIFLAPPCVHSQRRSVSTTGAINRGLRATRSNQSSESNQTSENRNLLAKFREYKKARKPKPADGLPSFAEIQRWEREVDREDPSRHEENAPRQGGARDENLWKGRANLPNRWEGRGNVANRRRYQRENIDGVEVLHVWSGRSGLRRIERVERGTVERIRSLLDNIQASNFPDREPGKIFTPRDPRLQEIFDGLSTLGLLRDLSHAQFRERFAVLAEVGLTTQSKDKAGKRAQPFYPPYMFRRKGNAKKGGVVVGISCRADEKQQGFQLWFDARGPAGVQVPGPERGVVANLPDYTNGYSPHQPEGRQNKAIEDGNKATEKENKTTESEDVNAEEEMPLSIPFSTAASEFLYGSNVVLAALRAKRRRIHHLYVSRGAQDRSSDSAGTIRNILDLARRDQVPVEADASIKLLDKMSGDRPHNGVILETSKLPAPPTLSLSKPDLRTSIIPLTLDRQSAEDIAVNGAPSAISTSTKGWRFPFVIMLDGILDPANLGSVMRTAHFYGADAVAIATNTCAPLTSAVLAKASSGACEAVQLLALPKPANFVFDSAKAGWRIYASVAPTLPGQATARDVSRQTTTTAVSLDSPLARAPVILMLGAEGEGLRGNLTSKADHLISIEAEERTNRAVSDVGVDSLNVGVAAGVLIEAFMRKPATGTTAAEKARQGDLGF</sequence>
<keyword evidence="3" id="KW-0698">rRNA processing</keyword>
<dbReference type="PANTHER" id="PTHR46103">
    <property type="entry name" value="RRNA METHYLTRANSFERASE 1, MITOCHONDRIAL"/>
    <property type="match status" value="1"/>
</dbReference>
<dbReference type="InterPro" id="IPR029028">
    <property type="entry name" value="Alpha/beta_knot_MTases"/>
</dbReference>
<dbReference type="InterPro" id="IPR047261">
    <property type="entry name" value="MRM1_MeTrfase_dom"/>
</dbReference>
<dbReference type="EMBL" id="QWIL01000184">
    <property type="protein sequence ID" value="RMY22472.1"/>
    <property type="molecule type" value="Genomic_DNA"/>
</dbReference>
<comment type="similarity">
    <text evidence="2">Belongs to the class IV-like SAM-binding methyltransferase superfamily. RNA methyltransferase TrmH family.</text>
</comment>
<dbReference type="InterPro" id="IPR047182">
    <property type="entry name" value="MRM1"/>
</dbReference>
<feature type="region of interest" description="Disordered" evidence="10">
    <location>
        <begin position="36"/>
        <end position="68"/>
    </location>
</feature>